<gene>
    <name evidence="4" type="primary">zapE</name>
    <name evidence="4" type="ORF">MUN78_02775</name>
</gene>
<name>A0ABY4FNC6_9MICO</name>
<dbReference type="SUPFAM" id="SSF52540">
    <property type="entry name" value="P-loop containing nucleoside triphosphate hydrolases"/>
    <property type="match status" value="1"/>
</dbReference>
<protein>
    <submittedName>
        <fullName evidence="4">Cell division protein ZapE</fullName>
    </submittedName>
</protein>
<evidence type="ECO:0000313" key="5">
    <source>
        <dbReference type="Proteomes" id="UP000831786"/>
    </source>
</evidence>
<dbReference type="PANTHER" id="PTHR12169:SF6">
    <property type="entry name" value="AFG1-LIKE ATPASE"/>
    <property type="match status" value="1"/>
</dbReference>
<evidence type="ECO:0000256" key="2">
    <source>
        <dbReference type="ARBA" id="ARBA00022840"/>
    </source>
</evidence>
<dbReference type="Proteomes" id="UP000831786">
    <property type="component" value="Chromosome"/>
</dbReference>
<dbReference type="Gene3D" id="3.40.50.300">
    <property type="entry name" value="P-loop containing nucleotide triphosphate hydrolases"/>
    <property type="match status" value="1"/>
</dbReference>
<feature type="region of interest" description="Disordered" evidence="3">
    <location>
        <begin position="214"/>
        <end position="263"/>
    </location>
</feature>
<evidence type="ECO:0000256" key="1">
    <source>
        <dbReference type="ARBA" id="ARBA00022741"/>
    </source>
</evidence>
<dbReference type="GO" id="GO:0051301">
    <property type="term" value="P:cell division"/>
    <property type="evidence" value="ECO:0007669"/>
    <property type="project" value="UniProtKB-KW"/>
</dbReference>
<keyword evidence="2" id="KW-0067">ATP-binding</keyword>
<dbReference type="NCBIfam" id="NF040713">
    <property type="entry name" value="ZapE"/>
    <property type="match status" value="1"/>
</dbReference>
<dbReference type="EMBL" id="CP095045">
    <property type="protein sequence ID" value="UOQ57782.1"/>
    <property type="molecule type" value="Genomic_DNA"/>
</dbReference>
<evidence type="ECO:0000256" key="3">
    <source>
        <dbReference type="SAM" id="MobiDB-lite"/>
    </source>
</evidence>
<dbReference type="Pfam" id="PF03969">
    <property type="entry name" value="AFG1_ATPase"/>
    <property type="match status" value="2"/>
</dbReference>
<sequence length="422" mass="44235">MTRSPDTDARSGSHDVPSLALETAVVAAAEARGIALDAAQRAVLGEAAAILTAAGSRPDASAPVGLFLHGPAGRGKTWLMTELFRAAPLPDAAKRQVHFHTFFQELQRRFGARLSARDAIEETVTSLLDGTALFFFDELHVHDPGGASLLNRLVAELCARGVPTLLTSNYAPELLLDSPVYHHVVEPSVRLIRERFAVRDLDAGVDYRRLRGAGGHGPGSIPAPGSVLGSAPGSAAESAAQSEPSGEPGSGARDRSAEPHGGARQGFAAGRWIVVPSDRDADAALTAAGLFPPDPGEATTVLEGHRALRARADRARAAGTAARAAAGEIWFDFAELLEAPSIAQDYLDLVATHDRWVLTGVPPLAAASREARQRFVALIDVLAHAEATLVICAATDRASFAAVSDPPPDLFRAESRLALLGE</sequence>
<evidence type="ECO:0000313" key="4">
    <source>
        <dbReference type="EMBL" id="UOQ57782.1"/>
    </source>
</evidence>
<keyword evidence="4" id="KW-0131">Cell cycle</keyword>
<reference evidence="4 5" key="1">
    <citation type="submission" date="2022-04" db="EMBL/GenBank/DDBJ databases">
        <title>Leucobacter sp. isolated from rhizosphere of garlic.</title>
        <authorList>
            <person name="Won M."/>
            <person name="Lee C.-M."/>
            <person name="Woen H.-Y."/>
            <person name="Kwon S.-W."/>
        </authorList>
    </citation>
    <scope>NUCLEOTIDE SEQUENCE [LARGE SCALE GENOMIC DNA]</scope>
    <source>
        <strain evidence="4 5">H21R-40</strain>
    </source>
</reference>
<dbReference type="InterPro" id="IPR005654">
    <property type="entry name" value="ATPase_AFG1-like"/>
</dbReference>
<dbReference type="RefSeq" id="WP_244728658.1">
    <property type="nucleotide sequence ID" value="NZ_CP095045.1"/>
</dbReference>
<feature type="compositionally biased region" description="Low complexity" evidence="3">
    <location>
        <begin position="229"/>
        <end position="247"/>
    </location>
</feature>
<dbReference type="InterPro" id="IPR027417">
    <property type="entry name" value="P-loop_NTPase"/>
</dbReference>
<keyword evidence="5" id="KW-1185">Reference proteome</keyword>
<proteinExistence type="predicted"/>
<keyword evidence="4" id="KW-0132">Cell division</keyword>
<accession>A0ABY4FNC6</accession>
<dbReference type="PANTHER" id="PTHR12169">
    <property type="entry name" value="ATPASE N2B"/>
    <property type="match status" value="1"/>
</dbReference>
<organism evidence="4 5">
    <name type="scientific">Leucobacter allii</name>
    <dbReference type="NCBI Taxonomy" id="2932247"/>
    <lineage>
        <taxon>Bacteria</taxon>
        <taxon>Bacillati</taxon>
        <taxon>Actinomycetota</taxon>
        <taxon>Actinomycetes</taxon>
        <taxon>Micrococcales</taxon>
        <taxon>Microbacteriaceae</taxon>
        <taxon>Leucobacter</taxon>
    </lineage>
</organism>
<keyword evidence="1" id="KW-0547">Nucleotide-binding</keyword>